<dbReference type="InterPro" id="IPR036682">
    <property type="entry name" value="OS_D_A10/PebIII_sf"/>
</dbReference>
<evidence type="ECO:0000313" key="2">
    <source>
        <dbReference type="EMBL" id="KAK9722516.1"/>
    </source>
</evidence>
<dbReference type="Gene3D" id="1.10.2080.10">
    <property type="entry name" value="Insect odorant-binding protein A10/Ejaculatory bulb-specific protein 3"/>
    <property type="match status" value="4"/>
</dbReference>
<reference evidence="2 3" key="1">
    <citation type="journal article" date="2024" name="BMC Genomics">
        <title>De novo assembly and annotation of Popillia japonica's genome with initial clues to its potential as an invasive pest.</title>
        <authorList>
            <person name="Cucini C."/>
            <person name="Boschi S."/>
            <person name="Funari R."/>
            <person name="Cardaioli E."/>
            <person name="Iannotti N."/>
            <person name="Marturano G."/>
            <person name="Paoli F."/>
            <person name="Bruttini M."/>
            <person name="Carapelli A."/>
            <person name="Frati F."/>
            <person name="Nardi F."/>
        </authorList>
    </citation>
    <scope>NUCLEOTIDE SEQUENCE [LARGE SCALE GENOMIC DNA]</scope>
    <source>
        <strain evidence="2">DMR45628</strain>
    </source>
</reference>
<gene>
    <name evidence="2" type="ORF">QE152_g19612</name>
</gene>
<organism evidence="2 3">
    <name type="scientific">Popillia japonica</name>
    <name type="common">Japanese beetle</name>
    <dbReference type="NCBI Taxonomy" id="7064"/>
    <lineage>
        <taxon>Eukaryota</taxon>
        <taxon>Metazoa</taxon>
        <taxon>Ecdysozoa</taxon>
        <taxon>Arthropoda</taxon>
        <taxon>Hexapoda</taxon>
        <taxon>Insecta</taxon>
        <taxon>Pterygota</taxon>
        <taxon>Neoptera</taxon>
        <taxon>Endopterygota</taxon>
        <taxon>Coleoptera</taxon>
        <taxon>Polyphaga</taxon>
        <taxon>Scarabaeiformia</taxon>
        <taxon>Scarabaeidae</taxon>
        <taxon>Rutelinae</taxon>
        <taxon>Popillia</taxon>
    </lineage>
</organism>
<comment type="caution">
    <text evidence="2">The sequence shown here is derived from an EMBL/GenBank/DDBJ whole genome shotgun (WGS) entry which is preliminary data.</text>
</comment>
<dbReference type="EMBL" id="JASPKY010000187">
    <property type="protein sequence ID" value="KAK9722516.1"/>
    <property type="molecule type" value="Genomic_DNA"/>
</dbReference>
<feature type="signal peptide" evidence="1">
    <location>
        <begin position="1"/>
        <end position="18"/>
    </location>
</feature>
<dbReference type="InterPro" id="IPR005055">
    <property type="entry name" value="A10/PebIII"/>
</dbReference>
<dbReference type="Pfam" id="PF03392">
    <property type="entry name" value="OS-D"/>
    <property type="match status" value="3"/>
</dbReference>
<sequence>MNSFLLVFVLSIAAVALAQDKYTTRFDNVNIDEILNNRRLLKGYANCLLDKGPCSPDGAELKLRLPDAVKSNCEKCSEKQREGSKEFENITLFSLAVRLPDAVKSNCEKCSEKQREGSKVILKHLIDKEPEIWKELEQKYGSKVILKHLIDKEPEIWKELEQKYDPDRTYRNRYKDKAAEDDFCRINITCRNVQQIAQITAAVSQLLQNLEATLNQNRKKALLPQTQNFKLRKSVSCACVVAQEGYSTKYDSVNVKNILNNKRLLKNYTNCLLDKGWCNPDGAELKKVLPDVIETGCTKCNEFQSKSARIILRHLIDNEPEIWKGLEEKYDPEGTYRSKYMEQAKEEGINI</sequence>
<feature type="chain" id="PRO_5043418757" evidence="1">
    <location>
        <begin position="19"/>
        <end position="351"/>
    </location>
</feature>
<evidence type="ECO:0000256" key="1">
    <source>
        <dbReference type="SAM" id="SignalP"/>
    </source>
</evidence>
<dbReference type="PANTHER" id="PTHR11257:SF12">
    <property type="entry name" value="EJACULATORY BULB-SPECIFIC PROTEIN 3-RELATED"/>
    <property type="match status" value="1"/>
</dbReference>
<proteinExistence type="predicted"/>
<dbReference type="AlphaFoldDB" id="A0AAW1KNA7"/>
<protein>
    <submittedName>
        <fullName evidence="2">Insect pheromone-binding family, A10/OS-D</fullName>
    </submittedName>
</protein>
<evidence type="ECO:0000313" key="3">
    <source>
        <dbReference type="Proteomes" id="UP001458880"/>
    </source>
</evidence>
<dbReference type="PANTHER" id="PTHR11257">
    <property type="entry name" value="CHEMOSENSORY PROTEIN-RELATED"/>
    <property type="match status" value="1"/>
</dbReference>
<dbReference type="SUPFAM" id="SSF100910">
    <property type="entry name" value="Chemosensory protein Csp2"/>
    <property type="match status" value="4"/>
</dbReference>
<keyword evidence="1" id="KW-0732">Signal</keyword>
<dbReference type="Proteomes" id="UP001458880">
    <property type="component" value="Unassembled WGS sequence"/>
</dbReference>
<keyword evidence="3" id="KW-1185">Reference proteome</keyword>
<accession>A0AAW1KNA7</accession>
<name>A0AAW1KNA7_POPJA</name>